<protein>
    <recommendedName>
        <fullName evidence="9">CN hydrolase domain-containing protein</fullName>
    </recommendedName>
</protein>
<evidence type="ECO:0000256" key="5">
    <source>
        <dbReference type="ARBA" id="ARBA00022989"/>
    </source>
</evidence>
<dbReference type="Pfam" id="PF00795">
    <property type="entry name" value="CN_hydrolase"/>
    <property type="match status" value="1"/>
</dbReference>
<dbReference type="Gene3D" id="3.60.110.10">
    <property type="entry name" value="Carbon-nitrogen hydrolase"/>
    <property type="match status" value="1"/>
</dbReference>
<dbReference type="EMBL" id="UINC01006171">
    <property type="protein sequence ID" value="SVA25918.1"/>
    <property type="molecule type" value="Genomic_DNA"/>
</dbReference>
<reference evidence="10" key="1">
    <citation type="submission" date="2018-05" db="EMBL/GenBank/DDBJ databases">
        <authorList>
            <person name="Lanie J.A."/>
            <person name="Ng W.-L."/>
            <person name="Kazmierczak K.M."/>
            <person name="Andrzejewski T.M."/>
            <person name="Davidsen T.M."/>
            <person name="Wayne K.J."/>
            <person name="Tettelin H."/>
            <person name="Glass J.I."/>
            <person name="Rusch D."/>
            <person name="Podicherti R."/>
            <person name="Tsui H.-C.T."/>
            <person name="Winkler M.E."/>
        </authorList>
    </citation>
    <scope>NUCLEOTIDE SEQUENCE</scope>
</reference>
<evidence type="ECO:0000256" key="2">
    <source>
        <dbReference type="ARBA" id="ARBA00022475"/>
    </source>
</evidence>
<accession>A0A381UE63</accession>
<evidence type="ECO:0000256" key="4">
    <source>
        <dbReference type="ARBA" id="ARBA00022692"/>
    </source>
</evidence>
<feature type="domain" description="CN hydrolase" evidence="9">
    <location>
        <begin position="224"/>
        <end position="455"/>
    </location>
</feature>
<dbReference type="GO" id="GO:0042158">
    <property type="term" value="P:lipoprotein biosynthetic process"/>
    <property type="evidence" value="ECO:0007669"/>
    <property type="project" value="InterPro"/>
</dbReference>
<keyword evidence="7" id="KW-0012">Acyltransferase</keyword>
<dbReference type="InterPro" id="IPR036526">
    <property type="entry name" value="C-N_Hydrolase_sf"/>
</dbReference>
<keyword evidence="5 8" id="KW-1133">Transmembrane helix</keyword>
<feature type="transmembrane region" description="Helical" evidence="8">
    <location>
        <begin position="157"/>
        <end position="181"/>
    </location>
</feature>
<dbReference type="InterPro" id="IPR004563">
    <property type="entry name" value="Apolipo_AcylTrfase"/>
</dbReference>
<dbReference type="NCBIfam" id="TIGR00546">
    <property type="entry name" value="lnt"/>
    <property type="match status" value="1"/>
</dbReference>
<evidence type="ECO:0000256" key="3">
    <source>
        <dbReference type="ARBA" id="ARBA00022679"/>
    </source>
</evidence>
<evidence type="ECO:0000259" key="9">
    <source>
        <dbReference type="PROSITE" id="PS50263"/>
    </source>
</evidence>
<keyword evidence="2" id="KW-1003">Cell membrane</keyword>
<feature type="transmembrane region" description="Helical" evidence="8">
    <location>
        <begin position="12"/>
        <end position="39"/>
    </location>
</feature>
<proteinExistence type="inferred from homology"/>
<dbReference type="Pfam" id="PF20154">
    <property type="entry name" value="LNT_N"/>
    <property type="match status" value="1"/>
</dbReference>
<organism evidence="10">
    <name type="scientific">marine metagenome</name>
    <dbReference type="NCBI Taxonomy" id="408172"/>
    <lineage>
        <taxon>unclassified sequences</taxon>
        <taxon>metagenomes</taxon>
        <taxon>ecological metagenomes</taxon>
    </lineage>
</organism>
<evidence type="ECO:0000256" key="7">
    <source>
        <dbReference type="ARBA" id="ARBA00023315"/>
    </source>
</evidence>
<dbReference type="InterPro" id="IPR045378">
    <property type="entry name" value="LNT_N"/>
</dbReference>
<dbReference type="PROSITE" id="PS50263">
    <property type="entry name" value="CN_HYDROLASE"/>
    <property type="match status" value="1"/>
</dbReference>
<keyword evidence="3" id="KW-0808">Transferase</keyword>
<name>A0A381UE63_9ZZZZ</name>
<evidence type="ECO:0000313" key="10">
    <source>
        <dbReference type="EMBL" id="SVA25918.1"/>
    </source>
</evidence>
<dbReference type="CDD" id="cd07571">
    <property type="entry name" value="ALP_N-acyl_transferase"/>
    <property type="match status" value="1"/>
</dbReference>
<dbReference type="PANTHER" id="PTHR38686">
    <property type="entry name" value="APOLIPOPROTEIN N-ACYLTRANSFERASE"/>
    <property type="match status" value="1"/>
</dbReference>
<dbReference type="GO" id="GO:0016410">
    <property type="term" value="F:N-acyltransferase activity"/>
    <property type="evidence" value="ECO:0007669"/>
    <property type="project" value="InterPro"/>
</dbReference>
<comment type="subcellular location">
    <subcellularLocation>
        <location evidence="1">Cell membrane</location>
        <topology evidence="1">Multi-pass membrane protein</topology>
    </subcellularLocation>
</comment>
<keyword evidence="6 8" id="KW-0472">Membrane</keyword>
<gene>
    <name evidence="10" type="ORF">METZ01_LOCUS78772</name>
</gene>
<feature type="transmembrane region" description="Helical" evidence="8">
    <location>
        <begin position="51"/>
        <end position="71"/>
    </location>
</feature>
<feature type="non-terminal residue" evidence="10">
    <location>
        <position position="1"/>
    </location>
</feature>
<feature type="transmembrane region" description="Helical" evidence="8">
    <location>
        <begin position="117"/>
        <end position="137"/>
    </location>
</feature>
<dbReference type="AlphaFoldDB" id="A0A381UE63"/>
<dbReference type="InterPro" id="IPR003010">
    <property type="entry name" value="C-N_Hydrolase"/>
</dbReference>
<dbReference type="PANTHER" id="PTHR38686:SF1">
    <property type="entry name" value="APOLIPOPROTEIN N-ACYLTRANSFERASE"/>
    <property type="match status" value="1"/>
</dbReference>
<keyword evidence="4 8" id="KW-0812">Transmembrane</keyword>
<evidence type="ECO:0000256" key="6">
    <source>
        <dbReference type="ARBA" id="ARBA00023136"/>
    </source>
</evidence>
<dbReference type="GO" id="GO:0005886">
    <property type="term" value="C:plasma membrane"/>
    <property type="evidence" value="ECO:0007669"/>
    <property type="project" value="UniProtKB-SubCell"/>
</dbReference>
<sequence length="455" mass="50719">MVSLDHWKLFAALVAGAILPLSFAPFEFFWLAPFCYAALFRVWGGASPAHAFRFGFTFGVASFFSGVHWVYISIHDYGEVPIFLSFILTAGLVVFLACYVGLVGWIAARWFSTIGPWALLGIFPALWVFLEWCRGWFFSGFGWLSAGYSQTDSWLMGHAPVIGLYGISWIVLVSAGAMLVLIDATSRQRIQTLTFIMILWGSGLISGNYRWTNPRENDLSVALVQGAVNQDLKWRPEQLAPTLDLYQKLTEQAGGSELIIWPEAAIPALYGQVADYLEEIRGKAARQKATVMLGILRNDPEGGTFQNTLVALTDPPLFYVKRHLVPFGEYFPVPEFVRNWMRLTSLPYTDAVAGSDNQPPLEIAGERIAITICYEDIFGAEQLRFFDNASLLVNVSNDAWFGDSIAPHQHLQIARFRAAEVGRYLLRATNTGISAIIDPRGRVVARSPQFVPDLL</sequence>
<evidence type="ECO:0000256" key="1">
    <source>
        <dbReference type="ARBA" id="ARBA00004651"/>
    </source>
</evidence>
<dbReference type="HAMAP" id="MF_01148">
    <property type="entry name" value="Lnt"/>
    <property type="match status" value="1"/>
</dbReference>
<dbReference type="SUPFAM" id="SSF56317">
    <property type="entry name" value="Carbon-nitrogen hydrolase"/>
    <property type="match status" value="1"/>
</dbReference>
<evidence type="ECO:0000256" key="8">
    <source>
        <dbReference type="SAM" id="Phobius"/>
    </source>
</evidence>
<feature type="non-terminal residue" evidence="10">
    <location>
        <position position="455"/>
    </location>
</feature>
<feature type="transmembrane region" description="Helical" evidence="8">
    <location>
        <begin position="83"/>
        <end position="105"/>
    </location>
</feature>